<comment type="subcellular location">
    <subcellularLocation>
        <location evidence="1">Nucleus</location>
    </subcellularLocation>
</comment>
<comment type="similarity">
    <text evidence="3 11 12">Belongs to the cullin family.</text>
</comment>
<dbReference type="FunFam" id="3.30.230.130:FF:000003">
    <property type="entry name" value="Cullin 2"/>
    <property type="match status" value="1"/>
</dbReference>
<feature type="domain" description="Cullin family profile" evidence="13">
    <location>
        <begin position="387"/>
        <end position="617"/>
    </location>
</feature>
<dbReference type="InterPro" id="IPR016157">
    <property type="entry name" value="Cullin_CS"/>
</dbReference>
<comment type="caution">
    <text evidence="14">The sequence shown here is derived from an EMBL/GenBank/DDBJ whole genome shotgun (WGS) entry which is preliminary data.</text>
</comment>
<keyword evidence="8" id="KW-0007">Acetylation</keyword>
<dbReference type="FunFam" id="1.20.1310.10:FF:000022">
    <property type="entry name" value="Cullin-2 isoform 2"/>
    <property type="match status" value="1"/>
</dbReference>
<evidence type="ECO:0000256" key="4">
    <source>
        <dbReference type="ARBA" id="ARBA00022499"/>
    </source>
</evidence>
<dbReference type="InterPro" id="IPR059120">
    <property type="entry name" value="Cullin-like_AB"/>
</dbReference>
<dbReference type="SUPFAM" id="SSF46785">
    <property type="entry name" value="Winged helix' DNA-binding domain"/>
    <property type="match status" value="1"/>
</dbReference>
<keyword evidence="15" id="KW-1185">Reference proteome</keyword>
<dbReference type="SMART" id="SM00884">
    <property type="entry name" value="Cullin_Nedd8"/>
    <property type="match status" value="1"/>
</dbReference>
<dbReference type="InterPro" id="IPR016158">
    <property type="entry name" value="Cullin_homology"/>
</dbReference>
<dbReference type="InterPro" id="IPR036388">
    <property type="entry name" value="WH-like_DNA-bd_sf"/>
</dbReference>
<dbReference type="AlphaFoldDB" id="A0ABD0JG54"/>
<dbReference type="InterPro" id="IPR036317">
    <property type="entry name" value="Cullin_homology_sf"/>
</dbReference>
<organism evidence="14 15">
    <name type="scientific">Batillaria attramentaria</name>
    <dbReference type="NCBI Taxonomy" id="370345"/>
    <lineage>
        <taxon>Eukaryota</taxon>
        <taxon>Metazoa</taxon>
        <taxon>Spiralia</taxon>
        <taxon>Lophotrochozoa</taxon>
        <taxon>Mollusca</taxon>
        <taxon>Gastropoda</taxon>
        <taxon>Caenogastropoda</taxon>
        <taxon>Sorbeoconcha</taxon>
        <taxon>Cerithioidea</taxon>
        <taxon>Batillariidae</taxon>
        <taxon>Batillaria</taxon>
    </lineage>
</organism>
<keyword evidence="4" id="KW-1017">Isopeptide bond</keyword>
<dbReference type="Gene3D" id="1.10.10.10">
    <property type="entry name" value="Winged helix-like DNA-binding domain superfamily/Winged helix DNA-binding domain"/>
    <property type="match status" value="1"/>
</dbReference>
<comment type="pathway">
    <text evidence="2">Protein modification; protein ubiquitination.</text>
</comment>
<dbReference type="FunFam" id="1.20.1310.10:FF:000018">
    <property type="entry name" value="Cullin 2"/>
    <property type="match status" value="1"/>
</dbReference>
<evidence type="ECO:0000256" key="6">
    <source>
        <dbReference type="ARBA" id="ARBA00022786"/>
    </source>
</evidence>
<keyword evidence="6" id="KW-0833">Ubl conjugation pathway</keyword>
<dbReference type="Pfam" id="PF10557">
    <property type="entry name" value="Cullin_Nedd8"/>
    <property type="match status" value="1"/>
</dbReference>
<gene>
    <name evidence="14" type="ORF">BaRGS_00034763</name>
</gene>
<dbReference type="InterPro" id="IPR001373">
    <property type="entry name" value="Cullin_N"/>
</dbReference>
<accession>A0ABD0JG54</accession>
<dbReference type="FunFam" id="1.20.1310.10:FF:000012">
    <property type="entry name" value="Cullin 2"/>
    <property type="match status" value="1"/>
</dbReference>
<evidence type="ECO:0000256" key="12">
    <source>
        <dbReference type="RuleBase" id="RU003829"/>
    </source>
</evidence>
<dbReference type="InterPro" id="IPR045093">
    <property type="entry name" value="Cullin"/>
</dbReference>
<dbReference type="EMBL" id="JACVVK020000451">
    <property type="protein sequence ID" value="KAK7473994.1"/>
    <property type="molecule type" value="Genomic_DNA"/>
</dbReference>
<dbReference type="Proteomes" id="UP001519460">
    <property type="component" value="Unassembled WGS sequence"/>
</dbReference>
<keyword evidence="5" id="KW-0597">Phosphoprotein</keyword>
<dbReference type="Gene3D" id="3.30.230.130">
    <property type="entry name" value="Cullin, Chain C, Domain 2"/>
    <property type="match status" value="1"/>
</dbReference>
<dbReference type="FunFam" id="1.10.10.10:FF:000014">
    <property type="entry name" value="Cullin 1"/>
    <property type="match status" value="1"/>
</dbReference>
<dbReference type="FunFam" id="1.20.1310.10:FF:000016">
    <property type="entry name" value="Cullin 2"/>
    <property type="match status" value="1"/>
</dbReference>
<evidence type="ECO:0000256" key="1">
    <source>
        <dbReference type="ARBA" id="ARBA00004123"/>
    </source>
</evidence>
<dbReference type="Pfam" id="PF00888">
    <property type="entry name" value="Cullin"/>
    <property type="match status" value="1"/>
</dbReference>
<dbReference type="GO" id="GO:0031462">
    <property type="term" value="C:Cul2-RING ubiquitin ligase complex"/>
    <property type="evidence" value="ECO:0007669"/>
    <property type="project" value="UniProtKB-ARBA"/>
</dbReference>
<evidence type="ECO:0000256" key="5">
    <source>
        <dbReference type="ARBA" id="ARBA00022553"/>
    </source>
</evidence>
<dbReference type="SMART" id="SM00182">
    <property type="entry name" value="CULLIN"/>
    <property type="match status" value="1"/>
</dbReference>
<name>A0ABD0JG54_9CAEN</name>
<sequence>MSLKPRRVDFESVWERLLETIKGVITCGQVARSTWNDRFSDVYKLCTALPEPLGDRLYLETKAFLELHVKSTHFKIMENEQDLLAAYHRHWEEYCRGAGYLNQLYGYLNTTFIKKLKFTDADLNYGGFAVEMTDHMLEIGELALDIWRKHMIEPLRHNLMTLLLHEIAGDRTGQSVNQAVVHGVINSLVDVENYKKKMAMQLYEEMFETPFLKETGDFYRSEASRLKSDCTCSEYMEKVIQRLDMENLRSCKFLHPSSYDKVMQECQQRMVADHLQFLHGECHEMVQQEKRKDLTHMYQLLKPIQGGLGVLIQDIEEHIKHTGLEAVRSLKTDSVPANFVESVLEVHSHFSDLIQKVFGNDQQFVGALDKACAAVINYKLNPKLPCKSPELLAKYCDILLKKSSKGISESEMDDRLTRCITVFKYLDDKDIFQRFYSRMLAKRLIYAQSASMDAEEAMINRLKQACGYEFTNKLHRMFTDMSVSNDHNTSFQNYLQSKRVDLGITFSILVLQAGAWPIGGTTVPSFSLPQELEHTVRTFDGFYGDKFSGRKLTWMHSFCYGELKFNHLKKPYFVTMSSYHMAILLAFNQSEILTVQDMVTATGMPEKELVKQVQALSETKIIMPEEGEVTPDTKVSLNMSYSNKRTKFKISVAMPTRDTPQEVESTHAAVDEDRKMFLQAAIVRIMKARKVLKHNLLIQEVITQSMSRFHPSVSMIKKCIETLIDKQYLERTANSPDEYSYIA</sequence>
<dbReference type="Pfam" id="PF26557">
    <property type="entry name" value="Cullin_AB"/>
    <property type="match status" value="1"/>
</dbReference>
<evidence type="ECO:0000256" key="10">
    <source>
        <dbReference type="ARBA" id="ARBA00069610"/>
    </source>
</evidence>
<dbReference type="PANTHER" id="PTHR11932">
    <property type="entry name" value="CULLIN"/>
    <property type="match status" value="1"/>
</dbReference>
<dbReference type="InterPro" id="IPR019559">
    <property type="entry name" value="Cullin_neddylation_domain"/>
</dbReference>
<keyword evidence="9" id="KW-0539">Nucleus</keyword>
<evidence type="ECO:0000256" key="2">
    <source>
        <dbReference type="ARBA" id="ARBA00004906"/>
    </source>
</evidence>
<dbReference type="Gene3D" id="1.20.1310.10">
    <property type="entry name" value="Cullin Repeats"/>
    <property type="match status" value="4"/>
</dbReference>
<reference evidence="14 15" key="1">
    <citation type="journal article" date="2023" name="Sci. Data">
        <title>Genome assembly of the Korean intertidal mud-creeper Batillaria attramentaria.</title>
        <authorList>
            <person name="Patra A.K."/>
            <person name="Ho P.T."/>
            <person name="Jun S."/>
            <person name="Lee S.J."/>
            <person name="Kim Y."/>
            <person name="Won Y.J."/>
        </authorList>
    </citation>
    <scope>NUCLEOTIDE SEQUENCE [LARGE SCALE GENOMIC DNA]</scope>
    <source>
        <strain evidence="14">Wonlab-2016</strain>
    </source>
</reference>
<dbReference type="GO" id="GO:0030163">
    <property type="term" value="P:protein catabolic process"/>
    <property type="evidence" value="ECO:0007669"/>
    <property type="project" value="UniProtKB-ARBA"/>
</dbReference>
<evidence type="ECO:0000313" key="14">
    <source>
        <dbReference type="EMBL" id="KAK7473994.1"/>
    </source>
</evidence>
<dbReference type="GO" id="GO:0031981">
    <property type="term" value="C:nuclear lumen"/>
    <property type="evidence" value="ECO:0007669"/>
    <property type="project" value="UniProtKB-ARBA"/>
</dbReference>
<dbReference type="PROSITE" id="PS01256">
    <property type="entry name" value="CULLIN_1"/>
    <property type="match status" value="1"/>
</dbReference>
<dbReference type="InterPro" id="IPR016159">
    <property type="entry name" value="Cullin_repeat-like_dom_sf"/>
</dbReference>
<evidence type="ECO:0000256" key="9">
    <source>
        <dbReference type="ARBA" id="ARBA00023242"/>
    </source>
</evidence>
<evidence type="ECO:0000259" key="13">
    <source>
        <dbReference type="PROSITE" id="PS50069"/>
    </source>
</evidence>
<protein>
    <recommendedName>
        <fullName evidence="10">Cullin-2</fullName>
    </recommendedName>
</protein>
<proteinExistence type="inferred from homology"/>
<dbReference type="PROSITE" id="PS50069">
    <property type="entry name" value="CULLIN_2"/>
    <property type="match status" value="1"/>
</dbReference>
<keyword evidence="7" id="KW-0832">Ubl conjugation</keyword>
<evidence type="ECO:0000256" key="7">
    <source>
        <dbReference type="ARBA" id="ARBA00022843"/>
    </source>
</evidence>
<dbReference type="SUPFAM" id="SSF74788">
    <property type="entry name" value="Cullin repeat-like"/>
    <property type="match status" value="1"/>
</dbReference>
<dbReference type="InterPro" id="IPR036390">
    <property type="entry name" value="WH_DNA-bd_sf"/>
</dbReference>
<evidence type="ECO:0000256" key="8">
    <source>
        <dbReference type="ARBA" id="ARBA00022990"/>
    </source>
</evidence>
<evidence type="ECO:0000256" key="11">
    <source>
        <dbReference type="PROSITE-ProRule" id="PRU00330"/>
    </source>
</evidence>
<evidence type="ECO:0000313" key="15">
    <source>
        <dbReference type="Proteomes" id="UP001519460"/>
    </source>
</evidence>
<dbReference type="SUPFAM" id="SSF75632">
    <property type="entry name" value="Cullin homology domain"/>
    <property type="match status" value="1"/>
</dbReference>
<evidence type="ECO:0000256" key="3">
    <source>
        <dbReference type="ARBA" id="ARBA00006019"/>
    </source>
</evidence>